<evidence type="ECO:0000313" key="3">
    <source>
        <dbReference type="Proteomes" id="UP001469553"/>
    </source>
</evidence>
<feature type="transmembrane region" description="Helical" evidence="1">
    <location>
        <begin position="51"/>
        <end position="73"/>
    </location>
</feature>
<organism evidence="2 3">
    <name type="scientific">Ameca splendens</name>
    <dbReference type="NCBI Taxonomy" id="208324"/>
    <lineage>
        <taxon>Eukaryota</taxon>
        <taxon>Metazoa</taxon>
        <taxon>Chordata</taxon>
        <taxon>Craniata</taxon>
        <taxon>Vertebrata</taxon>
        <taxon>Euteleostomi</taxon>
        <taxon>Actinopterygii</taxon>
        <taxon>Neopterygii</taxon>
        <taxon>Teleostei</taxon>
        <taxon>Neoteleostei</taxon>
        <taxon>Acanthomorphata</taxon>
        <taxon>Ovalentaria</taxon>
        <taxon>Atherinomorphae</taxon>
        <taxon>Cyprinodontiformes</taxon>
        <taxon>Goodeidae</taxon>
        <taxon>Ameca</taxon>
    </lineage>
</organism>
<evidence type="ECO:0000313" key="2">
    <source>
        <dbReference type="EMBL" id="MEQ2282940.1"/>
    </source>
</evidence>
<sequence length="100" mass="10916">MRFITSMQHSVKCIGASSTFLDNQFQCKPGAKSDYVMYKYSGVTIYGDTHIQTSLFCAVSVASILSAGIYISAEVWMKEMGRGNTCVRVLLVSPSGTTEL</sequence>
<gene>
    <name evidence="2" type="ORF">AMECASPLE_005988</name>
</gene>
<dbReference type="Proteomes" id="UP001469553">
    <property type="component" value="Unassembled WGS sequence"/>
</dbReference>
<name>A0ABV0XNB7_9TELE</name>
<evidence type="ECO:0000256" key="1">
    <source>
        <dbReference type="SAM" id="Phobius"/>
    </source>
</evidence>
<dbReference type="EMBL" id="JAHRIP010009686">
    <property type="protein sequence ID" value="MEQ2282940.1"/>
    <property type="molecule type" value="Genomic_DNA"/>
</dbReference>
<keyword evidence="1" id="KW-0472">Membrane</keyword>
<comment type="caution">
    <text evidence="2">The sequence shown here is derived from an EMBL/GenBank/DDBJ whole genome shotgun (WGS) entry which is preliminary data.</text>
</comment>
<reference evidence="2 3" key="1">
    <citation type="submission" date="2021-06" db="EMBL/GenBank/DDBJ databases">
        <authorList>
            <person name="Palmer J.M."/>
        </authorList>
    </citation>
    <scope>NUCLEOTIDE SEQUENCE [LARGE SCALE GENOMIC DNA]</scope>
    <source>
        <strain evidence="2 3">AS_MEX2019</strain>
        <tissue evidence="2">Muscle</tissue>
    </source>
</reference>
<keyword evidence="1" id="KW-0812">Transmembrane</keyword>
<protein>
    <submittedName>
        <fullName evidence="2">Uncharacterized protein</fullName>
    </submittedName>
</protein>
<proteinExistence type="predicted"/>
<keyword evidence="1" id="KW-1133">Transmembrane helix</keyword>
<accession>A0ABV0XNB7</accession>
<keyword evidence="3" id="KW-1185">Reference proteome</keyword>